<keyword evidence="3" id="KW-0808">Transferase</keyword>
<feature type="domain" description="DNA methylase N-4/N-6" evidence="9">
    <location>
        <begin position="52"/>
        <end position="124"/>
    </location>
</feature>
<dbReference type="GO" id="GO:0009307">
    <property type="term" value="P:DNA restriction-modification system"/>
    <property type="evidence" value="ECO:0007669"/>
    <property type="project" value="UniProtKB-KW"/>
</dbReference>
<dbReference type="GO" id="GO:0015667">
    <property type="term" value="F:site-specific DNA-methyltransferase (cytosine-N4-specific) activity"/>
    <property type="evidence" value="ECO:0007669"/>
    <property type="project" value="UniProtKB-EC"/>
</dbReference>
<dbReference type="EC" id="2.1.1.113" evidence="8"/>
<evidence type="ECO:0000313" key="11">
    <source>
        <dbReference type="Proteomes" id="UP001218895"/>
    </source>
</evidence>
<dbReference type="GO" id="GO:0003677">
    <property type="term" value="F:DNA binding"/>
    <property type="evidence" value="ECO:0007669"/>
    <property type="project" value="UniProtKB-KW"/>
</dbReference>
<protein>
    <recommendedName>
        <fullName evidence="8">Type II methyltransferase</fullName>
        <ecNumber evidence="8">2.1.1.113</ecNumber>
    </recommendedName>
    <alternativeName>
        <fullName evidence="8">N-4 cytosine-specific methyltransferase</fullName>
    </alternativeName>
</protein>
<sequence>MPEIFNIPTLQDYLKNYRSRDEVCLNDFFGKNSDIESYSGQTLVSEISGVKTYTNSFWTAKQRQASSIHEISYRACFKPQLPRFFIEMLTDEGDIVYDPFTGRGTTVIEAALLKRNIISNDINPLSKILCKPRLNPPLYDEIKNRLEIIEKEREELSSFSLSMFYHPKTESEIVSLKNYLEKKRANGKEDNTDQWIRMTATNRLTGHSPGFFSVYTLPPNQAVSKESQIKINEKKGQSPEYRDTTALILKKSRQLLKDITAAKINTLKSAGEKAIYLTEDAAKTKSIPSDSVSLTVTSPPFLNIVQYASDNWLRCWFNSLDAKEIGKNITMEGTTFGWCSAMEKVFYELFRITKPFGWVAFEVGEVRNKSVFLDEHVIPLGKSAGFECAAVLINEQNFTKTSNIWGISNKKRGTNTNRVVIFQKKS</sequence>
<organism evidence="10 11">
    <name type="scientific">Methanomicrobium antiquum</name>
    <dbReference type="NCBI Taxonomy" id="487686"/>
    <lineage>
        <taxon>Archaea</taxon>
        <taxon>Methanobacteriati</taxon>
        <taxon>Methanobacteriota</taxon>
        <taxon>Stenosarchaea group</taxon>
        <taxon>Methanomicrobia</taxon>
        <taxon>Methanomicrobiales</taxon>
        <taxon>Methanomicrobiaceae</taxon>
        <taxon>Methanomicrobium</taxon>
    </lineage>
</organism>
<evidence type="ECO:0000256" key="5">
    <source>
        <dbReference type="ARBA" id="ARBA00022747"/>
    </source>
</evidence>
<evidence type="ECO:0000256" key="3">
    <source>
        <dbReference type="ARBA" id="ARBA00022679"/>
    </source>
</evidence>
<evidence type="ECO:0000256" key="8">
    <source>
        <dbReference type="RuleBase" id="RU362026"/>
    </source>
</evidence>
<evidence type="ECO:0000256" key="4">
    <source>
        <dbReference type="ARBA" id="ARBA00022691"/>
    </source>
</evidence>
<evidence type="ECO:0000256" key="2">
    <source>
        <dbReference type="ARBA" id="ARBA00022603"/>
    </source>
</evidence>
<gene>
    <name evidence="10" type="ORF">L1994_09420</name>
</gene>
<dbReference type="Gene3D" id="3.40.50.150">
    <property type="entry name" value="Vaccinia Virus protein VP39"/>
    <property type="match status" value="2"/>
</dbReference>
<comment type="catalytic activity">
    <reaction evidence="7 8">
        <text>a 2'-deoxycytidine in DNA + S-adenosyl-L-methionine = an N(4)-methyl-2'-deoxycytidine in DNA + S-adenosyl-L-homocysteine + H(+)</text>
        <dbReference type="Rhea" id="RHEA:16857"/>
        <dbReference type="Rhea" id="RHEA-COMP:11369"/>
        <dbReference type="Rhea" id="RHEA-COMP:13674"/>
        <dbReference type="ChEBI" id="CHEBI:15378"/>
        <dbReference type="ChEBI" id="CHEBI:57856"/>
        <dbReference type="ChEBI" id="CHEBI:59789"/>
        <dbReference type="ChEBI" id="CHEBI:85452"/>
        <dbReference type="ChEBI" id="CHEBI:137933"/>
        <dbReference type="EC" id="2.1.1.113"/>
    </reaction>
</comment>
<accession>A0AAF0FTQ0</accession>
<dbReference type="EMBL" id="CP091092">
    <property type="protein sequence ID" value="WFN36353.1"/>
    <property type="molecule type" value="Genomic_DNA"/>
</dbReference>
<name>A0AAF0FTQ0_9EURY</name>
<evidence type="ECO:0000256" key="1">
    <source>
        <dbReference type="ARBA" id="ARBA00010203"/>
    </source>
</evidence>
<proteinExistence type="inferred from homology"/>
<dbReference type="InterPro" id="IPR017985">
    <property type="entry name" value="MeTrfase_CN4_CS"/>
</dbReference>
<dbReference type="GeneID" id="79950616"/>
<dbReference type="InterPro" id="IPR002941">
    <property type="entry name" value="DNA_methylase_N4/N6"/>
</dbReference>
<dbReference type="AlphaFoldDB" id="A0AAF0FTQ0"/>
<dbReference type="PROSITE" id="PS00093">
    <property type="entry name" value="N4_MTASE"/>
    <property type="match status" value="1"/>
</dbReference>
<evidence type="ECO:0000256" key="7">
    <source>
        <dbReference type="ARBA" id="ARBA00049120"/>
    </source>
</evidence>
<dbReference type="Proteomes" id="UP001218895">
    <property type="component" value="Chromosome"/>
</dbReference>
<comment type="similarity">
    <text evidence="1">Belongs to the N(4)/N(6)-methyltransferase family. N(4) subfamily.</text>
</comment>
<evidence type="ECO:0000256" key="6">
    <source>
        <dbReference type="ARBA" id="ARBA00023125"/>
    </source>
</evidence>
<evidence type="ECO:0000259" key="9">
    <source>
        <dbReference type="Pfam" id="PF01555"/>
    </source>
</evidence>
<dbReference type="KEGG" id="manq:L1994_09420"/>
<keyword evidence="5 8" id="KW-0680">Restriction system</keyword>
<reference evidence="10" key="1">
    <citation type="submission" date="2022-01" db="EMBL/GenBank/DDBJ databases">
        <title>Complete genome of Methanomicrobium antiquum DSM 21220.</title>
        <authorList>
            <person name="Chen S.-C."/>
            <person name="You Y.-T."/>
            <person name="Zhou Y.-Z."/>
            <person name="Lai M.-C."/>
        </authorList>
    </citation>
    <scope>NUCLEOTIDE SEQUENCE</scope>
    <source>
        <strain evidence="10">DSM 21220</strain>
    </source>
</reference>
<keyword evidence="11" id="KW-1185">Reference proteome</keyword>
<dbReference type="GO" id="GO:0008170">
    <property type="term" value="F:N-methyltransferase activity"/>
    <property type="evidence" value="ECO:0007669"/>
    <property type="project" value="InterPro"/>
</dbReference>
<dbReference type="RefSeq" id="WP_278099191.1">
    <property type="nucleotide sequence ID" value="NZ_CP091092.1"/>
</dbReference>
<dbReference type="REBASE" id="710163">
    <property type="entry name" value="M.Man21220ORF9420P"/>
</dbReference>
<keyword evidence="2 8" id="KW-0489">Methyltransferase</keyword>
<dbReference type="InterPro" id="IPR001091">
    <property type="entry name" value="RM_Methyltransferase"/>
</dbReference>
<evidence type="ECO:0000313" key="10">
    <source>
        <dbReference type="EMBL" id="WFN36353.1"/>
    </source>
</evidence>
<dbReference type="SUPFAM" id="SSF53335">
    <property type="entry name" value="S-adenosyl-L-methionine-dependent methyltransferases"/>
    <property type="match status" value="3"/>
</dbReference>
<keyword evidence="6" id="KW-0238">DNA-binding</keyword>
<dbReference type="InterPro" id="IPR029063">
    <property type="entry name" value="SAM-dependent_MTases_sf"/>
</dbReference>
<dbReference type="Pfam" id="PF01555">
    <property type="entry name" value="N6_N4_Mtase"/>
    <property type="match status" value="1"/>
</dbReference>
<keyword evidence="4 8" id="KW-0949">S-adenosyl-L-methionine</keyword>
<dbReference type="PRINTS" id="PR00508">
    <property type="entry name" value="S21N4MTFRASE"/>
</dbReference>
<dbReference type="GO" id="GO:0032259">
    <property type="term" value="P:methylation"/>
    <property type="evidence" value="ECO:0007669"/>
    <property type="project" value="UniProtKB-KW"/>
</dbReference>